<evidence type="ECO:0000313" key="2">
    <source>
        <dbReference type="EMBL" id="CAG8662955.1"/>
    </source>
</evidence>
<evidence type="ECO:0000313" key="3">
    <source>
        <dbReference type="Proteomes" id="UP000789508"/>
    </source>
</evidence>
<evidence type="ECO:0000256" key="1">
    <source>
        <dbReference type="SAM" id="MobiDB-lite"/>
    </source>
</evidence>
<feature type="region of interest" description="Disordered" evidence="1">
    <location>
        <begin position="1"/>
        <end position="43"/>
    </location>
</feature>
<feature type="compositionally biased region" description="Polar residues" evidence="1">
    <location>
        <begin position="1"/>
        <end position="11"/>
    </location>
</feature>
<organism evidence="2 3">
    <name type="scientific">Ambispora leptoticha</name>
    <dbReference type="NCBI Taxonomy" id="144679"/>
    <lineage>
        <taxon>Eukaryota</taxon>
        <taxon>Fungi</taxon>
        <taxon>Fungi incertae sedis</taxon>
        <taxon>Mucoromycota</taxon>
        <taxon>Glomeromycotina</taxon>
        <taxon>Glomeromycetes</taxon>
        <taxon>Archaeosporales</taxon>
        <taxon>Ambisporaceae</taxon>
        <taxon>Ambispora</taxon>
    </lineage>
</organism>
<protein>
    <submittedName>
        <fullName evidence="2">9096_t:CDS:1</fullName>
    </submittedName>
</protein>
<dbReference type="EMBL" id="CAJVPS010011106">
    <property type="protein sequence ID" value="CAG8662955.1"/>
    <property type="molecule type" value="Genomic_DNA"/>
</dbReference>
<feature type="non-terminal residue" evidence="2">
    <location>
        <position position="1"/>
    </location>
</feature>
<accession>A0A9N9H994</accession>
<gene>
    <name evidence="2" type="ORF">ALEPTO_LOCUS10381</name>
</gene>
<reference evidence="2" key="1">
    <citation type="submission" date="2021-06" db="EMBL/GenBank/DDBJ databases">
        <authorList>
            <person name="Kallberg Y."/>
            <person name="Tangrot J."/>
            <person name="Rosling A."/>
        </authorList>
    </citation>
    <scope>NUCLEOTIDE SEQUENCE</scope>
    <source>
        <strain evidence="2">FL130A</strain>
    </source>
</reference>
<comment type="caution">
    <text evidence="2">The sequence shown here is derived from an EMBL/GenBank/DDBJ whole genome shotgun (WGS) entry which is preliminary data.</text>
</comment>
<dbReference type="Proteomes" id="UP000789508">
    <property type="component" value="Unassembled WGS sequence"/>
</dbReference>
<keyword evidence="3" id="KW-1185">Reference proteome</keyword>
<feature type="compositionally biased region" description="Low complexity" evidence="1">
    <location>
        <begin position="18"/>
        <end position="35"/>
    </location>
</feature>
<sequence length="135" mass="15409">STTTSNYTQPDIITPLRQTNINTSTTNQQTSINTTPATSGNGNAWHYPSPTFRMGIGGGRNNNNHQGEINDLLSYIDAIQLSKEPTPRKKKALEAIYTKLHNLQFEVDRYFQEKIRKREIDPELIPHQVEFRNPI</sequence>
<name>A0A9N9H994_9GLOM</name>
<dbReference type="AlphaFoldDB" id="A0A9N9H994"/>
<proteinExistence type="predicted"/>